<comment type="subcellular location">
    <subcellularLocation>
        <location evidence="1 8">Cell outer membrane</location>
        <topology evidence="1 8">Multi-pass membrane protein</topology>
    </subcellularLocation>
</comment>
<comment type="caution">
    <text evidence="13">The sequence shown here is derived from an EMBL/GenBank/DDBJ whole genome shotgun (WGS) entry which is preliminary data.</text>
</comment>
<dbReference type="Gene3D" id="2.170.130.10">
    <property type="entry name" value="TonB-dependent receptor, plug domain"/>
    <property type="match status" value="1"/>
</dbReference>
<evidence type="ECO:0000256" key="1">
    <source>
        <dbReference type="ARBA" id="ARBA00004571"/>
    </source>
</evidence>
<evidence type="ECO:0000313" key="14">
    <source>
        <dbReference type="Proteomes" id="UP000530320"/>
    </source>
</evidence>
<evidence type="ECO:0000256" key="5">
    <source>
        <dbReference type="ARBA" id="ARBA00023077"/>
    </source>
</evidence>
<keyword evidence="5 9" id="KW-0798">TonB box</keyword>
<dbReference type="EMBL" id="JABEQP010000002">
    <property type="protein sequence ID" value="MBB2196666.1"/>
    <property type="molecule type" value="Genomic_DNA"/>
</dbReference>
<keyword evidence="3 8" id="KW-1134">Transmembrane beta strand</keyword>
<feature type="domain" description="TonB-dependent receptor-like beta-barrel" evidence="11">
    <location>
        <begin position="324"/>
        <end position="765"/>
    </location>
</feature>
<dbReference type="Pfam" id="PF00593">
    <property type="entry name" value="TonB_dep_Rec_b-barrel"/>
    <property type="match status" value="1"/>
</dbReference>
<dbReference type="AlphaFoldDB" id="A0A7W4JXR6"/>
<feature type="domain" description="TonB-dependent receptor plug" evidence="12">
    <location>
        <begin position="67"/>
        <end position="187"/>
    </location>
</feature>
<evidence type="ECO:0000313" key="13">
    <source>
        <dbReference type="EMBL" id="MBB2196666.1"/>
    </source>
</evidence>
<organism evidence="13 14">
    <name type="scientific">Gluconacetobacter dulcium</name>
    <dbReference type="NCBI Taxonomy" id="2729096"/>
    <lineage>
        <taxon>Bacteria</taxon>
        <taxon>Pseudomonadati</taxon>
        <taxon>Pseudomonadota</taxon>
        <taxon>Alphaproteobacteria</taxon>
        <taxon>Acetobacterales</taxon>
        <taxon>Acetobacteraceae</taxon>
        <taxon>Gluconacetobacter</taxon>
    </lineage>
</organism>
<dbReference type="PROSITE" id="PS52016">
    <property type="entry name" value="TONB_DEPENDENT_REC_3"/>
    <property type="match status" value="1"/>
</dbReference>
<dbReference type="GO" id="GO:0009279">
    <property type="term" value="C:cell outer membrane"/>
    <property type="evidence" value="ECO:0007669"/>
    <property type="project" value="UniProtKB-SubCell"/>
</dbReference>
<gene>
    <name evidence="13" type="ORF">HLH44_04155</name>
</gene>
<dbReference type="CDD" id="cd01347">
    <property type="entry name" value="ligand_gated_channel"/>
    <property type="match status" value="1"/>
</dbReference>
<dbReference type="Proteomes" id="UP000530320">
    <property type="component" value="Unassembled WGS sequence"/>
</dbReference>
<sequence>MHASILAMLSAAPVHTHAAEKRSSSTHNARSSKPAPPVAVPHSPMQAGTSSAEAVIVTGTHASNRKARDSTSPIDVISSAVLRRSGQMNLANALVTTNPSISVAAQGQDTAALTAAIRMRGLSPNQVLVLVDGKRRHTTANITSHVGPQEGVTPVDLNMIPANAIDHIEVLRDGAAAMYGSDAIAGVVNIITKKTAHGFNLSAQSGANAYNGSGWQYQLAADGGLTFGDDGYVHVSGQVYHTDHFVAKTTDIRTGRFDSNYTSTPEETRENLAINFGKTLTEGVKGYGLITYAHRHAEAFEASRVASVLPALYPNGFEPIETIEENDYAATLGLKGDHFLGMRWDLSTTYGADEDDIGNKSTGNTNFYKTYGWTPTNVRAETYRLAQWTNNLDFSKPFTIASRPLDLSFGAEHRLEMYNVRAGEPASYFLGGTQGYSGLMPQNAGSWSRDIWAGYVDLDTHPIEHLDLDFAGRFEHYTDAGDTENGKVSARYDVTSRFALRATISNGFRAPTLPEEHFSSLSVSPTGASGVLSPSSAAARQLGAVPLKPERSTNISGGFVVEPYPNLHVTADAYQINIRDRIIPGGSYNGQDAINAIEAMGASLPSGITNARAVTATYFSNGASTRTQGVDINADYLMHLHQYGTLSLTMGINLNRTTLHHLADDLNGKPLLNAQGIAYLTGMSPRSKIILDAYWTLGNWDVNVRQTRYGSTKSMLTYQQQAPEALAYSITQFDQFVNTPRWLTDLEVGYRFSPVWHLAVGANNIFNIRPRRVPYIANYLGSTIYDVNSSGVPITGGYYYARVNASF</sequence>
<keyword evidence="6 8" id="KW-0472">Membrane</keyword>
<evidence type="ECO:0000256" key="8">
    <source>
        <dbReference type="PROSITE-ProRule" id="PRU01360"/>
    </source>
</evidence>
<dbReference type="Gene3D" id="2.40.170.20">
    <property type="entry name" value="TonB-dependent receptor, beta-barrel domain"/>
    <property type="match status" value="1"/>
</dbReference>
<evidence type="ECO:0000256" key="4">
    <source>
        <dbReference type="ARBA" id="ARBA00022692"/>
    </source>
</evidence>
<evidence type="ECO:0000256" key="2">
    <source>
        <dbReference type="ARBA" id="ARBA00022448"/>
    </source>
</evidence>
<dbReference type="PANTHER" id="PTHR47234:SF3">
    <property type="entry name" value="SECRETIN_TONB SHORT N-TERMINAL DOMAIN-CONTAINING PROTEIN"/>
    <property type="match status" value="1"/>
</dbReference>
<keyword evidence="7 8" id="KW-0998">Cell outer membrane</keyword>
<dbReference type="InterPro" id="IPR039426">
    <property type="entry name" value="TonB-dep_rcpt-like"/>
</dbReference>
<evidence type="ECO:0000259" key="12">
    <source>
        <dbReference type="Pfam" id="PF07715"/>
    </source>
</evidence>
<keyword evidence="13" id="KW-0675">Receptor</keyword>
<evidence type="ECO:0000256" key="9">
    <source>
        <dbReference type="RuleBase" id="RU003357"/>
    </source>
</evidence>
<evidence type="ECO:0000256" key="7">
    <source>
        <dbReference type="ARBA" id="ARBA00023237"/>
    </source>
</evidence>
<dbReference type="InterPro" id="IPR000531">
    <property type="entry name" value="Beta-barrel_TonB"/>
</dbReference>
<comment type="similarity">
    <text evidence="8 9">Belongs to the TonB-dependent receptor family.</text>
</comment>
<evidence type="ECO:0000259" key="11">
    <source>
        <dbReference type="Pfam" id="PF00593"/>
    </source>
</evidence>
<dbReference type="PANTHER" id="PTHR47234">
    <property type="match status" value="1"/>
</dbReference>
<accession>A0A7W4JXR6</accession>
<keyword evidence="2 8" id="KW-0813">Transport</keyword>
<name>A0A7W4JXR6_9PROT</name>
<evidence type="ECO:0000256" key="6">
    <source>
        <dbReference type="ARBA" id="ARBA00023136"/>
    </source>
</evidence>
<dbReference type="RefSeq" id="WP_183008232.1">
    <property type="nucleotide sequence ID" value="NZ_JABEQP010000002.1"/>
</dbReference>
<evidence type="ECO:0000256" key="10">
    <source>
        <dbReference type="SAM" id="MobiDB-lite"/>
    </source>
</evidence>
<reference evidence="13 14" key="1">
    <citation type="submission" date="2020-04" db="EMBL/GenBank/DDBJ databases">
        <title>Description of novel Gluconacetobacter.</title>
        <authorList>
            <person name="Sombolestani A."/>
        </authorList>
    </citation>
    <scope>NUCLEOTIDE SEQUENCE [LARGE SCALE GENOMIC DNA]</scope>
    <source>
        <strain evidence="13 14">LMG 22058</strain>
    </source>
</reference>
<dbReference type="InterPro" id="IPR012910">
    <property type="entry name" value="Plug_dom"/>
</dbReference>
<dbReference type="InterPro" id="IPR037066">
    <property type="entry name" value="Plug_dom_sf"/>
</dbReference>
<proteinExistence type="inferred from homology"/>
<evidence type="ECO:0000256" key="3">
    <source>
        <dbReference type="ARBA" id="ARBA00022452"/>
    </source>
</evidence>
<feature type="region of interest" description="Disordered" evidence="10">
    <location>
        <begin position="13"/>
        <end position="48"/>
    </location>
</feature>
<dbReference type="Pfam" id="PF07715">
    <property type="entry name" value="Plug"/>
    <property type="match status" value="1"/>
</dbReference>
<protein>
    <submittedName>
        <fullName evidence="13">TonB-dependent receptor</fullName>
    </submittedName>
</protein>
<dbReference type="SUPFAM" id="SSF56935">
    <property type="entry name" value="Porins"/>
    <property type="match status" value="1"/>
</dbReference>
<dbReference type="InterPro" id="IPR036942">
    <property type="entry name" value="Beta-barrel_TonB_sf"/>
</dbReference>
<keyword evidence="4 8" id="KW-0812">Transmembrane</keyword>